<dbReference type="NCBIfam" id="NF033788">
    <property type="entry name" value="HTH_metalloreg"/>
    <property type="match status" value="1"/>
</dbReference>
<dbReference type="GO" id="GO:0003677">
    <property type="term" value="F:DNA binding"/>
    <property type="evidence" value="ECO:0007669"/>
    <property type="project" value="UniProtKB-KW"/>
</dbReference>
<evidence type="ECO:0000256" key="2">
    <source>
        <dbReference type="ARBA" id="ARBA00023125"/>
    </source>
</evidence>
<dbReference type="CDD" id="cd00090">
    <property type="entry name" value="HTH_ARSR"/>
    <property type="match status" value="1"/>
</dbReference>
<dbReference type="SUPFAM" id="SSF46785">
    <property type="entry name" value="Winged helix' DNA-binding domain"/>
    <property type="match status" value="1"/>
</dbReference>
<keyword evidence="1" id="KW-0805">Transcription regulation</keyword>
<organism evidence="5">
    <name type="scientific">Dictyoglomus thermophilum</name>
    <dbReference type="NCBI Taxonomy" id="14"/>
    <lineage>
        <taxon>Bacteria</taxon>
        <taxon>Pseudomonadati</taxon>
        <taxon>Dictyoglomota</taxon>
        <taxon>Dictyoglomia</taxon>
        <taxon>Dictyoglomales</taxon>
        <taxon>Dictyoglomaceae</taxon>
        <taxon>Dictyoglomus</taxon>
    </lineage>
</organism>
<dbReference type="InterPro" id="IPR036388">
    <property type="entry name" value="WH-like_DNA-bd_sf"/>
</dbReference>
<proteinExistence type="predicted"/>
<evidence type="ECO:0000259" key="4">
    <source>
        <dbReference type="PROSITE" id="PS50987"/>
    </source>
</evidence>
<dbReference type="GO" id="GO:0003700">
    <property type="term" value="F:DNA-binding transcription factor activity"/>
    <property type="evidence" value="ECO:0007669"/>
    <property type="project" value="InterPro"/>
</dbReference>
<evidence type="ECO:0000256" key="3">
    <source>
        <dbReference type="ARBA" id="ARBA00023163"/>
    </source>
</evidence>
<dbReference type="EMBL" id="DTIN01000014">
    <property type="protein sequence ID" value="HFX13406.1"/>
    <property type="molecule type" value="Genomic_DNA"/>
</dbReference>
<dbReference type="SMART" id="SM00418">
    <property type="entry name" value="HTH_ARSR"/>
    <property type="match status" value="1"/>
</dbReference>
<dbReference type="PRINTS" id="PR00778">
    <property type="entry name" value="HTHARSR"/>
</dbReference>
<comment type="caution">
    <text evidence="5">The sequence shown here is derived from an EMBL/GenBank/DDBJ whole genome shotgun (WGS) entry which is preliminary data.</text>
</comment>
<dbReference type="InterPro" id="IPR051011">
    <property type="entry name" value="Metal_resp_trans_reg"/>
</dbReference>
<dbReference type="PROSITE" id="PS50987">
    <property type="entry name" value="HTH_ARSR_2"/>
    <property type="match status" value="1"/>
</dbReference>
<dbReference type="PANTHER" id="PTHR43132:SF2">
    <property type="entry name" value="ARSENICAL RESISTANCE OPERON REPRESSOR ARSR-RELATED"/>
    <property type="match status" value="1"/>
</dbReference>
<dbReference type="Pfam" id="PF12840">
    <property type="entry name" value="HTH_20"/>
    <property type="match status" value="1"/>
</dbReference>
<reference evidence="5" key="1">
    <citation type="journal article" date="2020" name="mSystems">
        <title>Genome- and Community-Level Interaction Insights into Carbon Utilization and Element Cycling Functions of Hydrothermarchaeota in Hydrothermal Sediment.</title>
        <authorList>
            <person name="Zhou Z."/>
            <person name="Liu Y."/>
            <person name="Xu W."/>
            <person name="Pan J."/>
            <person name="Luo Z.H."/>
            <person name="Li M."/>
        </authorList>
    </citation>
    <scope>NUCLEOTIDE SEQUENCE [LARGE SCALE GENOMIC DNA]</scope>
    <source>
        <strain evidence="5">SpSt-81</strain>
    </source>
</reference>
<name>A0A7C3MQS5_DICTH</name>
<dbReference type="InterPro" id="IPR011991">
    <property type="entry name" value="ArsR-like_HTH"/>
</dbReference>
<dbReference type="PANTHER" id="PTHR43132">
    <property type="entry name" value="ARSENICAL RESISTANCE OPERON REPRESSOR ARSR-RELATED"/>
    <property type="match status" value="1"/>
</dbReference>
<sequence>MENKEIYSYETLQNMSDLLKILAHPIRIKLLLLLSKEPNTVSELLKILDLRQPNLSQHLTLLKRIKILKTKREGKSVYYYIAHPEIQDIIRKVKELSEKIAK</sequence>
<keyword evidence="3" id="KW-0804">Transcription</keyword>
<keyword evidence="2" id="KW-0238">DNA-binding</keyword>
<protein>
    <submittedName>
        <fullName evidence="5">ArsR family transcriptional regulator</fullName>
    </submittedName>
</protein>
<feature type="domain" description="HTH arsR-type" evidence="4">
    <location>
        <begin position="7"/>
        <end position="101"/>
    </location>
</feature>
<dbReference type="AlphaFoldDB" id="A0A7C3MQS5"/>
<dbReference type="Gene3D" id="1.10.10.10">
    <property type="entry name" value="Winged helix-like DNA-binding domain superfamily/Winged helix DNA-binding domain"/>
    <property type="match status" value="1"/>
</dbReference>
<gene>
    <name evidence="5" type="ORF">ENW00_04490</name>
</gene>
<dbReference type="InterPro" id="IPR001845">
    <property type="entry name" value="HTH_ArsR_DNA-bd_dom"/>
</dbReference>
<dbReference type="InterPro" id="IPR036390">
    <property type="entry name" value="WH_DNA-bd_sf"/>
</dbReference>
<accession>A0A7C3MQS5</accession>
<evidence type="ECO:0000313" key="5">
    <source>
        <dbReference type="EMBL" id="HFX13406.1"/>
    </source>
</evidence>
<evidence type="ECO:0000256" key="1">
    <source>
        <dbReference type="ARBA" id="ARBA00023015"/>
    </source>
</evidence>